<evidence type="ECO:0000256" key="1">
    <source>
        <dbReference type="SAM" id="MobiDB-lite"/>
    </source>
</evidence>
<accession>A0ABQ6GBB5</accession>
<dbReference type="RefSeq" id="WP_284238690.1">
    <property type="nucleotide sequence ID" value="NZ_BSSQ01000010.1"/>
</dbReference>
<evidence type="ECO:0008006" key="5">
    <source>
        <dbReference type="Google" id="ProtNLM"/>
    </source>
</evidence>
<reference evidence="3 4" key="1">
    <citation type="submission" date="2023-03" db="EMBL/GenBank/DDBJ databases">
        <title>Draft genome sequence of the bacteria which degrade cell wall of Tricholomamatutake.</title>
        <authorList>
            <person name="Konishi Y."/>
            <person name="Fukuta Y."/>
            <person name="Shirasaka N."/>
        </authorList>
    </citation>
    <scope>NUCLEOTIDE SEQUENCE [LARGE SCALE GENOMIC DNA]</scope>
    <source>
        <strain evidence="4">mu1</strain>
    </source>
</reference>
<sequence length="89" mass="10231">MIILGIFVITVLSFMLMAMLDMLVFQQPYLKVFVHLLPVYPDTSTIFMFLVAFAMAAWVQYGMTERLKKRYGGKNSNNQSGEKRDAKQS</sequence>
<keyword evidence="2" id="KW-0812">Transmembrane</keyword>
<organism evidence="3 4">
    <name type="scientific">Paenibacillus glycanilyticus</name>
    <dbReference type="NCBI Taxonomy" id="126569"/>
    <lineage>
        <taxon>Bacteria</taxon>
        <taxon>Bacillati</taxon>
        <taxon>Bacillota</taxon>
        <taxon>Bacilli</taxon>
        <taxon>Bacillales</taxon>
        <taxon>Paenibacillaceae</taxon>
        <taxon>Paenibacillus</taxon>
    </lineage>
</organism>
<gene>
    <name evidence="3" type="ORF">MU1_22770</name>
</gene>
<proteinExistence type="predicted"/>
<feature type="region of interest" description="Disordered" evidence="1">
    <location>
        <begin position="70"/>
        <end position="89"/>
    </location>
</feature>
<evidence type="ECO:0000313" key="4">
    <source>
        <dbReference type="Proteomes" id="UP001157114"/>
    </source>
</evidence>
<keyword evidence="2" id="KW-0472">Membrane</keyword>
<keyword evidence="4" id="KW-1185">Reference proteome</keyword>
<dbReference type="EMBL" id="BSSQ01000010">
    <property type="protein sequence ID" value="GLX67932.1"/>
    <property type="molecule type" value="Genomic_DNA"/>
</dbReference>
<keyword evidence="2" id="KW-1133">Transmembrane helix</keyword>
<name>A0ABQ6GBB5_9BACL</name>
<comment type="caution">
    <text evidence="3">The sequence shown here is derived from an EMBL/GenBank/DDBJ whole genome shotgun (WGS) entry which is preliminary data.</text>
</comment>
<evidence type="ECO:0000313" key="3">
    <source>
        <dbReference type="EMBL" id="GLX67932.1"/>
    </source>
</evidence>
<dbReference type="Proteomes" id="UP001157114">
    <property type="component" value="Unassembled WGS sequence"/>
</dbReference>
<feature type="transmembrane region" description="Helical" evidence="2">
    <location>
        <begin position="45"/>
        <end position="64"/>
    </location>
</feature>
<evidence type="ECO:0000256" key="2">
    <source>
        <dbReference type="SAM" id="Phobius"/>
    </source>
</evidence>
<protein>
    <recommendedName>
        <fullName evidence="5">DUF2627 domain-containing protein</fullName>
    </recommendedName>
</protein>